<dbReference type="AlphaFoldDB" id="A0A7J9BGC3"/>
<accession>A0A7J9BGC3</accession>
<feature type="region of interest" description="Disordered" evidence="1">
    <location>
        <begin position="25"/>
        <end position="57"/>
    </location>
</feature>
<comment type="caution">
    <text evidence="2">The sequence shown here is derived from an EMBL/GenBank/DDBJ whole genome shotgun (WGS) entry which is preliminary data.</text>
</comment>
<evidence type="ECO:0000313" key="2">
    <source>
        <dbReference type="EMBL" id="MBA0735238.1"/>
    </source>
</evidence>
<evidence type="ECO:0000313" key="3">
    <source>
        <dbReference type="Proteomes" id="UP000593579"/>
    </source>
</evidence>
<proteinExistence type="predicted"/>
<protein>
    <submittedName>
        <fullName evidence="2">Uncharacterized protein</fullName>
    </submittedName>
</protein>
<reference evidence="2 3" key="1">
    <citation type="journal article" date="2019" name="Genome Biol. Evol.">
        <title>Insights into the evolution of the New World diploid cottons (Gossypium, subgenus Houzingenia) based on genome sequencing.</title>
        <authorList>
            <person name="Grover C.E."/>
            <person name="Arick M.A. 2nd"/>
            <person name="Thrash A."/>
            <person name="Conover J.L."/>
            <person name="Sanders W.S."/>
            <person name="Peterson D.G."/>
            <person name="Frelichowski J.E."/>
            <person name="Scheffler J.A."/>
            <person name="Scheffler B.E."/>
            <person name="Wendel J.F."/>
        </authorList>
    </citation>
    <scope>NUCLEOTIDE SEQUENCE [LARGE SCALE GENOMIC DNA]</scope>
    <source>
        <strain evidence="2">5</strain>
        <tissue evidence="2">Leaf</tissue>
    </source>
</reference>
<feature type="compositionally biased region" description="Low complexity" evidence="1">
    <location>
        <begin position="25"/>
        <end position="48"/>
    </location>
</feature>
<keyword evidence="3" id="KW-1185">Reference proteome</keyword>
<dbReference type="EMBL" id="JABEZY010000003">
    <property type="protein sequence ID" value="MBA0735238.1"/>
    <property type="molecule type" value="Genomic_DNA"/>
</dbReference>
<sequence length="57" mass="6478">MIIEANEVLEETPIGLVDGKKRQRIQQIQRAHQNTRSSSSINNEISTTANKQADRMQ</sequence>
<gene>
    <name evidence="2" type="ORF">Gogos_019102</name>
</gene>
<evidence type="ECO:0000256" key="1">
    <source>
        <dbReference type="SAM" id="MobiDB-lite"/>
    </source>
</evidence>
<dbReference type="Proteomes" id="UP000593579">
    <property type="component" value="Unassembled WGS sequence"/>
</dbReference>
<name>A0A7J9BGC3_GOSGO</name>
<organism evidence="2 3">
    <name type="scientific">Gossypium gossypioides</name>
    <name type="common">Mexican cotton</name>
    <name type="synonym">Selera gossypioides</name>
    <dbReference type="NCBI Taxonomy" id="34282"/>
    <lineage>
        <taxon>Eukaryota</taxon>
        <taxon>Viridiplantae</taxon>
        <taxon>Streptophyta</taxon>
        <taxon>Embryophyta</taxon>
        <taxon>Tracheophyta</taxon>
        <taxon>Spermatophyta</taxon>
        <taxon>Magnoliopsida</taxon>
        <taxon>eudicotyledons</taxon>
        <taxon>Gunneridae</taxon>
        <taxon>Pentapetalae</taxon>
        <taxon>rosids</taxon>
        <taxon>malvids</taxon>
        <taxon>Malvales</taxon>
        <taxon>Malvaceae</taxon>
        <taxon>Malvoideae</taxon>
        <taxon>Gossypium</taxon>
    </lineage>
</organism>